<dbReference type="Pfam" id="PF13715">
    <property type="entry name" value="CarbopepD_reg_2"/>
    <property type="match status" value="1"/>
</dbReference>
<protein>
    <recommendedName>
        <fullName evidence="3">Carboxypeptidase-like regulatory domain-containing protein</fullName>
    </recommendedName>
</protein>
<proteinExistence type="predicted"/>
<evidence type="ECO:0000313" key="2">
    <source>
        <dbReference type="Proteomes" id="UP000316008"/>
    </source>
</evidence>
<evidence type="ECO:0008006" key="3">
    <source>
        <dbReference type="Google" id="ProtNLM"/>
    </source>
</evidence>
<dbReference type="RefSeq" id="WP_144333847.1">
    <property type="nucleotide sequence ID" value="NZ_VLPL01000007.1"/>
</dbReference>
<dbReference type="AlphaFoldDB" id="A0A556MNP5"/>
<gene>
    <name evidence="1" type="ORF">FO442_14080</name>
</gene>
<dbReference type="Proteomes" id="UP000316008">
    <property type="component" value="Unassembled WGS sequence"/>
</dbReference>
<keyword evidence="2" id="KW-1185">Reference proteome</keyword>
<name>A0A556MNP5_9FLAO</name>
<sequence length="210" mass="23697">MNNWLKYGLIGMVFAISLNANSQKEEKLVQLSGVVVSSDSLQEMPYAAVYNKTVHRGTIADIYGFFSMVVQPGDTIMFRYYGHKPSSYIVPDTLSESRYSIIHMMTVDTIQLSEVVIYPWPSKEAFAQAFVEMNPYEDAMLRAQKQLSGQSLANIASLVPNDASLSFGNVTNQNNTRLYTMGQSPVNNLLNPFAWATFLQKWRSGELRRQ</sequence>
<accession>A0A556MNP5</accession>
<reference evidence="1 2" key="1">
    <citation type="submission" date="2019-07" db="EMBL/GenBank/DDBJ databases">
        <authorList>
            <person name="Huq M.A."/>
        </authorList>
    </citation>
    <scope>NUCLEOTIDE SEQUENCE [LARGE SCALE GENOMIC DNA]</scope>
    <source>
        <strain evidence="1 2">MAH-3</strain>
    </source>
</reference>
<evidence type="ECO:0000313" key="1">
    <source>
        <dbReference type="EMBL" id="TSJ41587.1"/>
    </source>
</evidence>
<organism evidence="1 2">
    <name type="scientific">Fluviicola chungangensis</name>
    <dbReference type="NCBI Taxonomy" id="2597671"/>
    <lineage>
        <taxon>Bacteria</taxon>
        <taxon>Pseudomonadati</taxon>
        <taxon>Bacteroidota</taxon>
        <taxon>Flavobacteriia</taxon>
        <taxon>Flavobacteriales</taxon>
        <taxon>Crocinitomicaceae</taxon>
        <taxon>Fluviicola</taxon>
    </lineage>
</organism>
<dbReference type="EMBL" id="VLPL01000007">
    <property type="protein sequence ID" value="TSJ41587.1"/>
    <property type="molecule type" value="Genomic_DNA"/>
</dbReference>
<dbReference type="InterPro" id="IPR008969">
    <property type="entry name" value="CarboxyPept-like_regulatory"/>
</dbReference>
<dbReference type="SUPFAM" id="SSF49464">
    <property type="entry name" value="Carboxypeptidase regulatory domain-like"/>
    <property type="match status" value="1"/>
</dbReference>
<dbReference type="OrthoDB" id="1427655at2"/>
<comment type="caution">
    <text evidence="1">The sequence shown here is derived from an EMBL/GenBank/DDBJ whole genome shotgun (WGS) entry which is preliminary data.</text>
</comment>